<reference evidence="1 2" key="1">
    <citation type="submission" date="2023-03" db="EMBL/GenBank/DDBJ databases">
        <title>Bacillus Genome Sequencing.</title>
        <authorList>
            <person name="Dunlap C."/>
        </authorList>
    </citation>
    <scope>NUCLEOTIDE SEQUENCE [LARGE SCALE GENOMIC DNA]</scope>
    <source>
        <strain evidence="1 2">BD-533</strain>
    </source>
</reference>
<name>A0ABU6GAK3_9BACL</name>
<dbReference type="RefSeq" id="WP_326074344.1">
    <property type="nucleotide sequence ID" value="NZ_JARLKY010000063.1"/>
</dbReference>
<dbReference type="Proteomes" id="UP001338137">
    <property type="component" value="Unassembled WGS sequence"/>
</dbReference>
<evidence type="ECO:0000313" key="2">
    <source>
        <dbReference type="Proteomes" id="UP001338137"/>
    </source>
</evidence>
<accession>A0ABU6GAK3</accession>
<proteinExistence type="predicted"/>
<evidence type="ECO:0000313" key="1">
    <source>
        <dbReference type="EMBL" id="MEC0230292.1"/>
    </source>
</evidence>
<sequence length="168" mass="19944">MEALTTAKFEVPDRYHKDLLHLMAVSADSLYVYWEISDRRRWLLSQHFECDYSAMPKVIRLYDVTHIYFDGGNAHAYWDVVTTPEATNWYLHRLRANRTYLADMGTYTWEHEFIPLLRSNCIVTPRASEAVWGEPLQTVVPEAQTDQVDQRIRPSFFENIQTYTPYMR</sequence>
<protein>
    <submittedName>
        <fullName evidence="1">DUF4912 domain-containing protein</fullName>
    </submittedName>
</protein>
<keyword evidence="2" id="KW-1185">Reference proteome</keyword>
<organism evidence="1 2">
    <name type="scientific">Paenibacillus alba</name>
    <dbReference type="NCBI Taxonomy" id="1197127"/>
    <lineage>
        <taxon>Bacteria</taxon>
        <taxon>Bacillati</taxon>
        <taxon>Bacillota</taxon>
        <taxon>Bacilli</taxon>
        <taxon>Bacillales</taxon>
        <taxon>Paenibacillaceae</taxon>
        <taxon>Paenibacillus</taxon>
    </lineage>
</organism>
<dbReference type="EMBL" id="JARLKY010000063">
    <property type="protein sequence ID" value="MEC0230292.1"/>
    <property type="molecule type" value="Genomic_DNA"/>
</dbReference>
<dbReference type="Pfam" id="PF16258">
    <property type="entry name" value="DUF4912"/>
    <property type="match status" value="1"/>
</dbReference>
<comment type="caution">
    <text evidence="1">The sequence shown here is derived from an EMBL/GenBank/DDBJ whole genome shotgun (WGS) entry which is preliminary data.</text>
</comment>
<dbReference type="InterPro" id="IPR032585">
    <property type="entry name" value="DUF4912"/>
</dbReference>
<gene>
    <name evidence="1" type="ORF">P4I72_24475</name>
</gene>